<sequence length="147" mass="16601">MRLTFSCDKPWPSVPDFQGPVLYLPLGQLPKALLPISHPANLIYLPGDTQHPGYVPQHDTNHRPGSMAQWMAAIWVGDSRGFFGREVPPGMRFIQSMHLVVVIIRYMSAGDAGRPAPMGINSRFSTELAETQGTGERWRVNWGYRWR</sequence>
<proteinExistence type="predicted"/>
<comment type="caution">
    <text evidence="1">The sequence shown here is derived from an EMBL/GenBank/DDBJ whole genome shotgun (WGS) entry which is preliminary data.</text>
</comment>
<name>A0A5J5F224_9PEZI</name>
<evidence type="ECO:0000313" key="2">
    <source>
        <dbReference type="Proteomes" id="UP000326924"/>
    </source>
</evidence>
<dbReference type="InParanoid" id="A0A5J5F224"/>
<accession>A0A5J5F224</accession>
<gene>
    <name evidence="1" type="ORF">FN846DRAFT_905152</name>
</gene>
<keyword evidence="2" id="KW-1185">Reference proteome</keyword>
<protein>
    <submittedName>
        <fullName evidence="1">Uncharacterized protein</fullName>
    </submittedName>
</protein>
<dbReference type="AlphaFoldDB" id="A0A5J5F224"/>
<reference evidence="1 2" key="1">
    <citation type="submission" date="2019-09" db="EMBL/GenBank/DDBJ databases">
        <title>Draft genome of the ectomycorrhizal ascomycete Sphaerosporella brunnea.</title>
        <authorList>
            <consortium name="DOE Joint Genome Institute"/>
            <person name="Benucci G.M."/>
            <person name="Marozzi G."/>
            <person name="Antonielli L."/>
            <person name="Sanchez S."/>
            <person name="Marco P."/>
            <person name="Wang X."/>
            <person name="Falini L.B."/>
            <person name="Barry K."/>
            <person name="Haridas S."/>
            <person name="Lipzen A."/>
            <person name="Labutti K."/>
            <person name="Grigoriev I.V."/>
            <person name="Murat C."/>
            <person name="Martin F."/>
            <person name="Albertini E."/>
            <person name="Donnini D."/>
            <person name="Bonito G."/>
        </authorList>
    </citation>
    <scope>NUCLEOTIDE SEQUENCE [LARGE SCALE GENOMIC DNA]</scope>
    <source>
        <strain evidence="1 2">Sb_GMNB300</strain>
    </source>
</reference>
<organism evidence="1 2">
    <name type="scientific">Sphaerosporella brunnea</name>
    <dbReference type="NCBI Taxonomy" id="1250544"/>
    <lineage>
        <taxon>Eukaryota</taxon>
        <taxon>Fungi</taxon>
        <taxon>Dikarya</taxon>
        <taxon>Ascomycota</taxon>
        <taxon>Pezizomycotina</taxon>
        <taxon>Pezizomycetes</taxon>
        <taxon>Pezizales</taxon>
        <taxon>Pyronemataceae</taxon>
        <taxon>Sphaerosporella</taxon>
    </lineage>
</organism>
<evidence type="ECO:0000313" key="1">
    <source>
        <dbReference type="EMBL" id="KAA8910157.1"/>
    </source>
</evidence>
<dbReference type="EMBL" id="VXIS01000049">
    <property type="protein sequence ID" value="KAA8910157.1"/>
    <property type="molecule type" value="Genomic_DNA"/>
</dbReference>
<dbReference type="Proteomes" id="UP000326924">
    <property type="component" value="Unassembled WGS sequence"/>
</dbReference>